<gene>
    <name evidence="3" type="ORF">SAMN02745702_02747</name>
</gene>
<evidence type="ECO:0000313" key="4">
    <source>
        <dbReference type="Proteomes" id="UP000189733"/>
    </source>
</evidence>
<dbReference type="Proteomes" id="UP000189733">
    <property type="component" value="Unassembled WGS sequence"/>
</dbReference>
<name>A0A1T4WXX6_9BACT</name>
<evidence type="ECO:0000313" key="3">
    <source>
        <dbReference type="EMBL" id="SKA81718.1"/>
    </source>
</evidence>
<organism evidence="3 4">
    <name type="scientific">Desulfobaculum bizertense DSM 18034</name>
    <dbReference type="NCBI Taxonomy" id="1121442"/>
    <lineage>
        <taxon>Bacteria</taxon>
        <taxon>Pseudomonadati</taxon>
        <taxon>Thermodesulfobacteriota</taxon>
        <taxon>Desulfovibrionia</taxon>
        <taxon>Desulfovibrionales</taxon>
        <taxon>Desulfovibrionaceae</taxon>
        <taxon>Desulfobaculum</taxon>
    </lineage>
</organism>
<protein>
    <submittedName>
        <fullName evidence="3">KAP family P-loop domain-containing protein</fullName>
    </submittedName>
</protein>
<dbReference type="Gene3D" id="3.40.50.300">
    <property type="entry name" value="P-loop containing nucleotide triphosphate hydrolases"/>
    <property type="match status" value="1"/>
</dbReference>
<reference evidence="3 4" key="1">
    <citation type="submission" date="2017-02" db="EMBL/GenBank/DDBJ databases">
        <authorList>
            <person name="Peterson S.W."/>
        </authorList>
    </citation>
    <scope>NUCLEOTIDE SEQUENCE [LARGE SCALE GENOMIC DNA]</scope>
    <source>
        <strain evidence="3 4">DSM 18034</strain>
    </source>
</reference>
<dbReference type="STRING" id="1121442.SAMN02745702_02747"/>
<accession>A0A1T4WXX6</accession>
<dbReference type="AlphaFoldDB" id="A0A1T4WXX6"/>
<dbReference type="EMBL" id="FUYA01000011">
    <property type="protein sequence ID" value="SKA81718.1"/>
    <property type="molecule type" value="Genomic_DNA"/>
</dbReference>
<evidence type="ECO:0000259" key="2">
    <source>
        <dbReference type="Pfam" id="PF07693"/>
    </source>
</evidence>
<dbReference type="Pfam" id="PF07693">
    <property type="entry name" value="KAP_NTPase"/>
    <property type="match status" value="1"/>
</dbReference>
<keyword evidence="1" id="KW-0812">Transmembrane</keyword>
<keyword evidence="4" id="KW-1185">Reference proteome</keyword>
<proteinExistence type="predicted"/>
<evidence type="ECO:0000256" key="1">
    <source>
        <dbReference type="SAM" id="Phobius"/>
    </source>
</evidence>
<sequence>MLIYYYPLGFMNPVVFSSGLIDGLKSIEIGFSDFVEEIPFRIRLMWAALSDVPVDFWILSIFFLYFFIVYNYEKVLRRMPKENDSHPLWGYGLESELLRYIFEKRKVEQAFVVDGKWGVGKTFFVTKFFKKYKKRLKSSGLNPVFISLNGISTVEDLEAEFFRANTKQTRKLGILLGRAVARSALKRVSLGVKEFSLFWGKIKPFTKNDILVVDDVERCVVCADNIFGYINQIVEKQHIKLILIMNQEELVKNSEMIGHEAKVVIHDTLEKVVFRRWTVLADFDSFFKNYTCWLQSLFLNESECLDAGHACMSFLTFIKENKAGIKFLFDDTRFCNIRLFSNGLEELRSIFMGFSDDIYENKNFIKRFAGLFLIFYVENRLGKLDLHDFFEGEIIQGSEMGMNFENPKKEAVQSNYLKNKYKEYSPQQYRLPGWVWLQLLKDGVNSWEAVLKEIKTSTLFQTEIPWVKLWHFDEPTEDQMTDDEFFDLVTKQKEILFNEELKDVLSVLHIAGLLKKFNDRKMFKVDIEKVLFHAEKNLEKLRDQKELIHDYEKLREVVMYNCDIQHLSTEYIDCQDGKFFPNLYKKAQKCVKEQWDSQNKETLPDLILKSLETRNFDLLRELVVLEHSGGKYAHTPVFNFFDPQKFYSKLVGYDSVSISFLSGVFHQRYNFLSKESAQELFPEKGFAESLKKIIDSEWDEESYAPNKEELRDLKDRILPHALENFNKF</sequence>
<dbReference type="OrthoDB" id="88903at2"/>
<keyword evidence="1" id="KW-1133">Transmembrane helix</keyword>
<feature type="domain" description="KAP NTPase" evidence="2">
    <location>
        <begin position="107"/>
        <end position="162"/>
    </location>
</feature>
<dbReference type="RefSeq" id="WP_078686008.1">
    <property type="nucleotide sequence ID" value="NZ_FUYA01000011.1"/>
</dbReference>
<feature type="transmembrane region" description="Helical" evidence="1">
    <location>
        <begin position="54"/>
        <end position="72"/>
    </location>
</feature>
<dbReference type="InterPro" id="IPR027417">
    <property type="entry name" value="P-loop_NTPase"/>
</dbReference>
<keyword evidence="1" id="KW-0472">Membrane</keyword>
<dbReference type="InterPro" id="IPR011646">
    <property type="entry name" value="KAP_P-loop"/>
</dbReference>
<dbReference type="SUPFAM" id="SSF52540">
    <property type="entry name" value="P-loop containing nucleoside triphosphate hydrolases"/>
    <property type="match status" value="1"/>
</dbReference>